<comment type="cofactor">
    <cofactor evidence="1">
        <name>pyridoxal 5'-phosphate</name>
        <dbReference type="ChEBI" id="CHEBI:597326"/>
    </cofactor>
</comment>
<evidence type="ECO:0008006" key="6">
    <source>
        <dbReference type="Google" id="ProtNLM"/>
    </source>
</evidence>
<dbReference type="AlphaFoldDB" id="A0AAV3QH94"/>
<evidence type="ECO:0000313" key="4">
    <source>
        <dbReference type="EMBL" id="GAA0163424.1"/>
    </source>
</evidence>
<dbReference type="GO" id="GO:0009081">
    <property type="term" value="P:branched-chain amino acid metabolic process"/>
    <property type="evidence" value="ECO:0007669"/>
    <property type="project" value="InterPro"/>
</dbReference>
<evidence type="ECO:0000256" key="2">
    <source>
        <dbReference type="ARBA" id="ARBA00009320"/>
    </source>
</evidence>
<accession>A0AAV3QH94</accession>
<evidence type="ECO:0000313" key="5">
    <source>
        <dbReference type="Proteomes" id="UP001454036"/>
    </source>
</evidence>
<protein>
    <recommendedName>
        <fullName evidence="6">Branched-chain amino acid aminotransferase</fullName>
    </recommendedName>
</protein>
<keyword evidence="3" id="KW-0663">Pyridoxal phosphate</keyword>
<proteinExistence type="inferred from homology"/>
<dbReference type="Gene3D" id="3.20.10.10">
    <property type="entry name" value="D-amino Acid Aminotransferase, subunit A, domain 2"/>
    <property type="match status" value="1"/>
</dbReference>
<dbReference type="GO" id="GO:0004084">
    <property type="term" value="F:branched-chain-amino-acid transaminase activity"/>
    <property type="evidence" value="ECO:0007669"/>
    <property type="project" value="InterPro"/>
</dbReference>
<keyword evidence="5" id="KW-1185">Reference proteome</keyword>
<reference evidence="4 5" key="1">
    <citation type="submission" date="2024-01" db="EMBL/GenBank/DDBJ databases">
        <title>The complete chloroplast genome sequence of Lithospermum erythrorhizon: insights into the phylogenetic relationship among Boraginaceae species and the maternal lineages of purple gromwells.</title>
        <authorList>
            <person name="Okada T."/>
            <person name="Watanabe K."/>
        </authorList>
    </citation>
    <scope>NUCLEOTIDE SEQUENCE [LARGE SCALE GENOMIC DNA]</scope>
</reference>
<sequence length="87" mass="9896">MQNDDDFHGKKVEERLIEVEELEDVEEIFCTGTAVGVAPVRSITYKGNKIEYNAEGKDMVCNKLYERLVGIQKGGFKDEKGWIVDIN</sequence>
<name>A0AAV3QH94_LITER</name>
<evidence type="ECO:0000256" key="3">
    <source>
        <dbReference type="ARBA" id="ARBA00022898"/>
    </source>
</evidence>
<comment type="caution">
    <text evidence="4">The sequence shown here is derived from an EMBL/GenBank/DDBJ whole genome shotgun (WGS) entry which is preliminary data.</text>
</comment>
<dbReference type="InterPro" id="IPR005786">
    <property type="entry name" value="B_amino_transII"/>
</dbReference>
<evidence type="ECO:0000256" key="1">
    <source>
        <dbReference type="ARBA" id="ARBA00001933"/>
    </source>
</evidence>
<gene>
    <name evidence="4" type="ORF">LIER_39593</name>
</gene>
<dbReference type="SUPFAM" id="SSF56752">
    <property type="entry name" value="D-aminoacid aminotransferase-like PLP-dependent enzymes"/>
    <property type="match status" value="1"/>
</dbReference>
<dbReference type="EMBL" id="BAABME010021483">
    <property type="protein sequence ID" value="GAA0163424.1"/>
    <property type="molecule type" value="Genomic_DNA"/>
</dbReference>
<dbReference type="PANTHER" id="PTHR42825">
    <property type="entry name" value="AMINO ACID AMINOTRANSFERASE"/>
    <property type="match status" value="1"/>
</dbReference>
<dbReference type="Proteomes" id="UP001454036">
    <property type="component" value="Unassembled WGS sequence"/>
</dbReference>
<organism evidence="4 5">
    <name type="scientific">Lithospermum erythrorhizon</name>
    <name type="common">Purple gromwell</name>
    <name type="synonym">Lithospermum officinale var. erythrorhizon</name>
    <dbReference type="NCBI Taxonomy" id="34254"/>
    <lineage>
        <taxon>Eukaryota</taxon>
        <taxon>Viridiplantae</taxon>
        <taxon>Streptophyta</taxon>
        <taxon>Embryophyta</taxon>
        <taxon>Tracheophyta</taxon>
        <taxon>Spermatophyta</taxon>
        <taxon>Magnoliopsida</taxon>
        <taxon>eudicotyledons</taxon>
        <taxon>Gunneridae</taxon>
        <taxon>Pentapetalae</taxon>
        <taxon>asterids</taxon>
        <taxon>lamiids</taxon>
        <taxon>Boraginales</taxon>
        <taxon>Boraginaceae</taxon>
        <taxon>Boraginoideae</taxon>
        <taxon>Lithospermeae</taxon>
        <taxon>Lithospermum</taxon>
    </lineage>
</organism>
<dbReference type="InterPro" id="IPR043132">
    <property type="entry name" value="BCAT-like_C"/>
</dbReference>
<comment type="similarity">
    <text evidence="2">Belongs to the class-IV pyridoxal-phosphate-dependent aminotransferase family.</text>
</comment>
<dbReference type="PANTHER" id="PTHR42825:SF29">
    <property type="entry name" value="BRANCHED-CHAIN-AMINO-ACID AMINOTRANSFERASE"/>
    <property type="match status" value="1"/>
</dbReference>
<dbReference type="InterPro" id="IPR036038">
    <property type="entry name" value="Aminotransferase-like"/>
</dbReference>